<dbReference type="Proteomes" id="UP000680866">
    <property type="component" value="Chromosome"/>
</dbReference>
<evidence type="ECO:0000313" key="1">
    <source>
        <dbReference type="EMBL" id="BCJ69810.1"/>
    </source>
</evidence>
<organism evidence="1 2">
    <name type="scientific">Polymorphospora rubra</name>
    <dbReference type="NCBI Taxonomy" id="338584"/>
    <lineage>
        <taxon>Bacteria</taxon>
        <taxon>Bacillati</taxon>
        <taxon>Actinomycetota</taxon>
        <taxon>Actinomycetes</taxon>
        <taxon>Micromonosporales</taxon>
        <taxon>Micromonosporaceae</taxon>
        <taxon>Polymorphospora</taxon>
    </lineage>
</organism>
<gene>
    <name evidence="1" type="ORF">Prubr_68310</name>
</gene>
<evidence type="ECO:0000313" key="2">
    <source>
        <dbReference type="Proteomes" id="UP000680866"/>
    </source>
</evidence>
<protein>
    <submittedName>
        <fullName evidence="1">Uncharacterized protein</fullName>
    </submittedName>
</protein>
<dbReference type="AlphaFoldDB" id="A0A810N9R6"/>
<dbReference type="EMBL" id="AP023359">
    <property type="protein sequence ID" value="BCJ69810.1"/>
    <property type="molecule type" value="Genomic_DNA"/>
</dbReference>
<name>A0A810N9R6_9ACTN</name>
<accession>A0A810N9R6</accession>
<reference evidence="1" key="1">
    <citation type="submission" date="2020-08" db="EMBL/GenBank/DDBJ databases">
        <title>Whole genome shotgun sequence of Polymorphospora rubra NBRC 101157.</title>
        <authorList>
            <person name="Komaki H."/>
            <person name="Tamura T."/>
        </authorList>
    </citation>
    <scope>NUCLEOTIDE SEQUENCE</scope>
    <source>
        <strain evidence="1">NBRC 101157</strain>
    </source>
</reference>
<proteinExistence type="predicted"/>
<keyword evidence="2" id="KW-1185">Reference proteome</keyword>
<sequence length="76" mass="8377">MPFGDLGIRLGRYLVDLFVTTGLSGLRLTAGVTSSHLRASLNIAWGKSTPPGRRIRLPRDTFRVTRSERPAAPVSW</sequence>
<dbReference type="KEGG" id="pry:Prubr_68310"/>